<dbReference type="Gene3D" id="1.20.1560.10">
    <property type="entry name" value="ABC transporter type 1, transmembrane domain"/>
    <property type="match status" value="1"/>
</dbReference>
<organism evidence="4 5">
    <name type="scientific">Haemaphysalis longicornis</name>
    <name type="common">Bush tick</name>
    <dbReference type="NCBI Taxonomy" id="44386"/>
    <lineage>
        <taxon>Eukaryota</taxon>
        <taxon>Metazoa</taxon>
        <taxon>Ecdysozoa</taxon>
        <taxon>Arthropoda</taxon>
        <taxon>Chelicerata</taxon>
        <taxon>Arachnida</taxon>
        <taxon>Acari</taxon>
        <taxon>Parasitiformes</taxon>
        <taxon>Ixodida</taxon>
        <taxon>Ixodoidea</taxon>
        <taxon>Ixodidae</taxon>
        <taxon>Haemaphysalinae</taxon>
        <taxon>Haemaphysalis</taxon>
    </lineage>
</organism>
<dbReference type="AlphaFoldDB" id="A0A9J6FBK5"/>
<protein>
    <submittedName>
        <fullName evidence="4">Uncharacterized protein</fullName>
    </submittedName>
</protein>
<accession>A0A9J6FBK5</accession>
<dbReference type="GO" id="GO:0005524">
    <property type="term" value="F:ATP binding"/>
    <property type="evidence" value="ECO:0007669"/>
    <property type="project" value="InterPro"/>
</dbReference>
<name>A0A9J6FBK5_HAELO</name>
<comment type="caution">
    <text evidence="4">The sequence shown here is derived from an EMBL/GenBank/DDBJ whole genome shotgun (WGS) entry which is preliminary data.</text>
</comment>
<gene>
    <name evidence="4" type="ORF">HPB48_010056</name>
</gene>
<keyword evidence="1" id="KW-0812">Transmembrane</keyword>
<dbReference type="SUPFAM" id="SSF90123">
    <property type="entry name" value="ABC transporter transmembrane region"/>
    <property type="match status" value="1"/>
</dbReference>
<keyword evidence="2" id="KW-1133">Transmembrane helix</keyword>
<keyword evidence="3" id="KW-0472">Membrane</keyword>
<dbReference type="InterPro" id="IPR036640">
    <property type="entry name" value="ABC1_TM_sf"/>
</dbReference>
<keyword evidence="5" id="KW-1185">Reference proteome</keyword>
<evidence type="ECO:0000256" key="2">
    <source>
        <dbReference type="ARBA" id="ARBA00022989"/>
    </source>
</evidence>
<dbReference type="Proteomes" id="UP000821853">
    <property type="component" value="Chromosome 1"/>
</dbReference>
<evidence type="ECO:0000256" key="3">
    <source>
        <dbReference type="ARBA" id="ARBA00023136"/>
    </source>
</evidence>
<reference evidence="4 5" key="1">
    <citation type="journal article" date="2020" name="Cell">
        <title>Large-Scale Comparative Analyses of Tick Genomes Elucidate Their Genetic Diversity and Vector Capacities.</title>
        <authorList>
            <consortium name="Tick Genome and Microbiome Consortium (TIGMIC)"/>
            <person name="Jia N."/>
            <person name="Wang J."/>
            <person name="Shi W."/>
            <person name="Du L."/>
            <person name="Sun Y."/>
            <person name="Zhan W."/>
            <person name="Jiang J.F."/>
            <person name="Wang Q."/>
            <person name="Zhang B."/>
            <person name="Ji P."/>
            <person name="Bell-Sakyi L."/>
            <person name="Cui X.M."/>
            <person name="Yuan T.T."/>
            <person name="Jiang B.G."/>
            <person name="Yang W.F."/>
            <person name="Lam T.T."/>
            <person name="Chang Q.C."/>
            <person name="Ding S.J."/>
            <person name="Wang X.J."/>
            <person name="Zhu J.G."/>
            <person name="Ruan X.D."/>
            <person name="Zhao L."/>
            <person name="Wei J.T."/>
            <person name="Ye R.Z."/>
            <person name="Que T.C."/>
            <person name="Du C.H."/>
            <person name="Zhou Y.H."/>
            <person name="Cheng J.X."/>
            <person name="Dai P.F."/>
            <person name="Guo W.B."/>
            <person name="Han X.H."/>
            <person name="Huang E.J."/>
            <person name="Li L.F."/>
            <person name="Wei W."/>
            <person name="Gao Y.C."/>
            <person name="Liu J.Z."/>
            <person name="Shao H.Z."/>
            <person name="Wang X."/>
            <person name="Wang C.C."/>
            <person name="Yang T.C."/>
            <person name="Huo Q.B."/>
            <person name="Li W."/>
            <person name="Chen H.Y."/>
            <person name="Chen S.E."/>
            <person name="Zhou L.G."/>
            <person name="Ni X.B."/>
            <person name="Tian J.H."/>
            <person name="Sheng Y."/>
            <person name="Liu T."/>
            <person name="Pan Y.S."/>
            <person name="Xia L.Y."/>
            <person name="Li J."/>
            <person name="Zhao F."/>
            <person name="Cao W.C."/>
        </authorList>
    </citation>
    <scope>NUCLEOTIDE SEQUENCE [LARGE SCALE GENOMIC DNA]</scope>
    <source>
        <strain evidence="4">HaeL-2018</strain>
    </source>
</reference>
<dbReference type="EMBL" id="JABSTR010000001">
    <property type="protein sequence ID" value="KAH9360333.1"/>
    <property type="molecule type" value="Genomic_DNA"/>
</dbReference>
<evidence type="ECO:0000256" key="1">
    <source>
        <dbReference type="ARBA" id="ARBA00022692"/>
    </source>
</evidence>
<dbReference type="VEuPathDB" id="VectorBase:HLOH_047176"/>
<evidence type="ECO:0000313" key="5">
    <source>
        <dbReference type="Proteomes" id="UP000821853"/>
    </source>
</evidence>
<evidence type="ECO:0000313" key="4">
    <source>
        <dbReference type="EMBL" id="KAH9360333.1"/>
    </source>
</evidence>
<dbReference type="OrthoDB" id="6508552at2759"/>
<sequence>MLLHVLGSPVSFFDDTPRGHVLTRFSAELDGIDSRFFLATKQVVQALTAGLAKVVVIGFQDATARLLEWRGDSHSTYFCCT</sequence>
<dbReference type="GO" id="GO:0016020">
    <property type="term" value="C:membrane"/>
    <property type="evidence" value="ECO:0007669"/>
    <property type="project" value="InterPro"/>
</dbReference>
<proteinExistence type="predicted"/>